<sequence>APHDPHDPHREAADVGHEPERPPLHHRPAPAEVRPPPPAARL</sequence>
<reference evidence="2" key="1">
    <citation type="submission" date="2020-02" db="EMBL/GenBank/DDBJ databases">
        <authorList>
            <person name="Meier V. D."/>
        </authorList>
    </citation>
    <scope>NUCLEOTIDE SEQUENCE</scope>
    <source>
        <strain evidence="2">AVDCRST_MAG85</strain>
    </source>
</reference>
<protein>
    <submittedName>
        <fullName evidence="2">Uncharacterized protein</fullName>
    </submittedName>
</protein>
<name>A0A6J4T8X3_9ACTN</name>
<evidence type="ECO:0000313" key="2">
    <source>
        <dbReference type="EMBL" id="CAA9516476.1"/>
    </source>
</evidence>
<proteinExistence type="predicted"/>
<feature type="compositionally biased region" description="Pro residues" evidence="1">
    <location>
        <begin position="33"/>
        <end position="42"/>
    </location>
</feature>
<gene>
    <name evidence="2" type="ORF">AVDCRST_MAG85-2641</name>
</gene>
<feature type="non-terminal residue" evidence="2">
    <location>
        <position position="42"/>
    </location>
</feature>
<dbReference type="AlphaFoldDB" id="A0A6J4T8X3"/>
<feature type="compositionally biased region" description="Basic and acidic residues" evidence="1">
    <location>
        <begin position="1"/>
        <end position="23"/>
    </location>
</feature>
<organism evidence="2">
    <name type="scientific">uncultured Solirubrobacteraceae bacterium</name>
    <dbReference type="NCBI Taxonomy" id="1162706"/>
    <lineage>
        <taxon>Bacteria</taxon>
        <taxon>Bacillati</taxon>
        <taxon>Actinomycetota</taxon>
        <taxon>Thermoleophilia</taxon>
        <taxon>Solirubrobacterales</taxon>
        <taxon>Solirubrobacteraceae</taxon>
        <taxon>environmental samples</taxon>
    </lineage>
</organism>
<feature type="region of interest" description="Disordered" evidence="1">
    <location>
        <begin position="1"/>
        <end position="42"/>
    </location>
</feature>
<accession>A0A6J4T8X3</accession>
<feature type="non-terminal residue" evidence="2">
    <location>
        <position position="1"/>
    </location>
</feature>
<evidence type="ECO:0000256" key="1">
    <source>
        <dbReference type="SAM" id="MobiDB-lite"/>
    </source>
</evidence>
<dbReference type="EMBL" id="CADCVT010000287">
    <property type="protein sequence ID" value="CAA9516476.1"/>
    <property type="molecule type" value="Genomic_DNA"/>
</dbReference>